<reference evidence="2 3" key="1">
    <citation type="journal article" date="2017" name="Nat. Commun.">
        <title>Genome assembly with in vitro proximity ligation data and whole-genome triplication in lettuce.</title>
        <authorList>
            <person name="Reyes-Chin-Wo S."/>
            <person name="Wang Z."/>
            <person name="Yang X."/>
            <person name="Kozik A."/>
            <person name="Arikit S."/>
            <person name="Song C."/>
            <person name="Xia L."/>
            <person name="Froenicke L."/>
            <person name="Lavelle D.O."/>
            <person name="Truco M.J."/>
            <person name="Xia R."/>
            <person name="Zhu S."/>
            <person name="Xu C."/>
            <person name="Xu H."/>
            <person name="Xu X."/>
            <person name="Cox K."/>
            <person name="Korf I."/>
            <person name="Meyers B.C."/>
            <person name="Michelmore R.W."/>
        </authorList>
    </citation>
    <scope>NUCLEOTIDE SEQUENCE [LARGE SCALE GENOMIC DNA]</scope>
    <source>
        <strain evidence="3">cv. Salinas</strain>
        <tissue evidence="2">Seedlings</tissue>
    </source>
</reference>
<dbReference type="EMBL" id="NBSK02000005">
    <property type="protein sequence ID" value="KAJ0205138.1"/>
    <property type="molecule type" value="Genomic_DNA"/>
</dbReference>
<dbReference type="Proteomes" id="UP000235145">
    <property type="component" value="Unassembled WGS sequence"/>
</dbReference>
<keyword evidence="3" id="KW-1185">Reference proteome</keyword>
<gene>
    <name evidence="2" type="ORF">LSAT_V11C500274710</name>
</gene>
<dbReference type="AlphaFoldDB" id="A0A9R1VFD3"/>
<dbReference type="PANTHER" id="PTHR47481">
    <property type="match status" value="1"/>
</dbReference>
<dbReference type="InterPro" id="IPR036875">
    <property type="entry name" value="Znf_CCHC_sf"/>
</dbReference>
<dbReference type="GO" id="GO:0008270">
    <property type="term" value="F:zinc ion binding"/>
    <property type="evidence" value="ECO:0007669"/>
    <property type="project" value="InterPro"/>
</dbReference>
<evidence type="ECO:0000256" key="1">
    <source>
        <dbReference type="SAM" id="MobiDB-lite"/>
    </source>
</evidence>
<dbReference type="SUPFAM" id="SSF57756">
    <property type="entry name" value="Retrovirus zinc finger-like domains"/>
    <property type="match status" value="1"/>
</dbReference>
<sequence length="154" mass="17191">MRAIADDLALGQSPITEEDLLVHILSQLGDECGTIVAAIKVRETPLSYSELFDKLSDFERALKVHTASSDPVITTVDYTSRQSNRSQRGPNNCFSNQQSSPTKRNQWSSLGSGGSRPNKNNLFCQFCNFPGHMTRDCRKLSRLLRENNITINNS</sequence>
<comment type="caution">
    <text evidence="2">The sequence shown here is derived from an EMBL/GenBank/DDBJ whole genome shotgun (WGS) entry which is preliminary data.</text>
</comment>
<evidence type="ECO:0000313" key="3">
    <source>
        <dbReference type="Proteomes" id="UP000235145"/>
    </source>
</evidence>
<dbReference type="PANTHER" id="PTHR47481:SF43">
    <property type="entry name" value="RETROTRANSPOSON COPIA-LIKE N-TERMINAL DOMAIN-CONTAINING PROTEIN"/>
    <property type="match status" value="1"/>
</dbReference>
<accession>A0A9R1VFD3</accession>
<proteinExistence type="predicted"/>
<organism evidence="2 3">
    <name type="scientific">Lactuca sativa</name>
    <name type="common">Garden lettuce</name>
    <dbReference type="NCBI Taxonomy" id="4236"/>
    <lineage>
        <taxon>Eukaryota</taxon>
        <taxon>Viridiplantae</taxon>
        <taxon>Streptophyta</taxon>
        <taxon>Embryophyta</taxon>
        <taxon>Tracheophyta</taxon>
        <taxon>Spermatophyta</taxon>
        <taxon>Magnoliopsida</taxon>
        <taxon>eudicotyledons</taxon>
        <taxon>Gunneridae</taxon>
        <taxon>Pentapetalae</taxon>
        <taxon>asterids</taxon>
        <taxon>campanulids</taxon>
        <taxon>Asterales</taxon>
        <taxon>Asteraceae</taxon>
        <taxon>Cichorioideae</taxon>
        <taxon>Cichorieae</taxon>
        <taxon>Lactucinae</taxon>
        <taxon>Lactuca</taxon>
    </lineage>
</organism>
<evidence type="ECO:0008006" key="4">
    <source>
        <dbReference type="Google" id="ProtNLM"/>
    </source>
</evidence>
<protein>
    <recommendedName>
        <fullName evidence="4">CCHC-type domain-containing protein</fullName>
    </recommendedName>
</protein>
<dbReference type="GO" id="GO:0003676">
    <property type="term" value="F:nucleic acid binding"/>
    <property type="evidence" value="ECO:0007669"/>
    <property type="project" value="InterPro"/>
</dbReference>
<evidence type="ECO:0000313" key="2">
    <source>
        <dbReference type="EMBL" id="KAJ0205138.1"/>
    </source>
</evidence>
<feature type="region of interest" description="Disordered" evidence="1">
    <location>
        <begin position="80"/>
        <end position="114"/>
    </location>
</feature>
<name>A0A9R1VFD3_LACSA</name>